<evidence type="ECO:0000313" key="2">
    <source>
        <dbReference type="Proteomes" id="UP000077349"/>
    </source>
</evidence>
<gene>
    <name evidence="1" type="ORF">Amal_03433</name>
</gene>
<comment type="caution">
    <text evidence="1">The sequence shown here is derived from an EMBL/GenBank/DDBJ whole genome shotgun (WGS) entry which is preliminary data.</text>
</comment>
<dbReference type="Pfam" id="PF06258">
    <property type="entry name" value="Mito_fiss_Elm1"/>
    <property type="match status" value="1"/>
</dbReference>
<dbReference type="PATRIC" id="fig|178901.16.peg.3671"/>
<dbReference type="AlphaFoldDB" id="A0A177G6H1"/>
<dbReference type="InterPro" id="IPR009367">
    <property type="entry name" value="Elm1-like"/>
</dbReference>
<accession>A0A177G6H1</accession>
<dbReference type="EMBL" id="LVHD01000058">
    <property type="protein sequence ID" value="OAG75391.1"/>
    <property type="molecule type" value="Genomic_DNA"/>
</dbReference>
<organism evidence="1 2">
    <name type="scientific">Acetobacter malorum</name>
    <dbReference type="NCBI Taxonomy" id="178901"/>
    <lineage>
        <taxon>Bacteria</taxon>
        <taxon>Pseudomonadati</taxon>
        <taxon>Pseudomonadota</taxon>
        <taxon>Alphaproteobacteria</taxon>
        <taxon>Acetobacterales</taxon>
        <taxon>Acetobacteraceae</taxon>
        <taxon>Acetobacter</taxon>
    </lineage>
</organism>
<evidence type="ECO:0000313" key="1">
    <source>
        <dbReference type="EMBL" id="OAG75391.1"/>
    </source>
</evidence>
<name>A0A177G6H1_9PROT</name>
<evidence type="ECO:0008006" key="3">
    <source>
        <dbReference type="Google" id="ProtNLM"/>
    </source>
</evidence>
<sequence>MRANPKPEICSGAERKSGRCDLSRSVLSEPVWILDTGRLGEQAQCQTLVQALGLPFRTVPLGPAFSPPARWPETTGLRLILSFGNAVQAACALRASCRVRPLVVHIGRPSHVPVKDLDLIIPLPQDDYPPGPNVLRVAWPFNGAALTPEPANTQYQRHAGTIVVYGGPTRQFRMGLAETCQLFTFARALAKANQESLHIITSPRTPTDAVVWMQEQAKTCGAVLHLFRPDRDVFHTFLKTGNRFVVTADSASMLAEVWRSCAPVWLFPLPPRQTLMSRLQQGVDAVGLRFLRYWLIRRGILGSGADFIHWHRTLFRSAAIRCANPDLTEQDLRWKPVVHQADTDLMRCQRRILALPGLLSGDV</sequence>
<reference evidence="1 2" key="1">
    <citation type="submission" date="2016-03" db="EMBL/GenBank/DDBJ databases">
        <title>Draft genome sequence of Acetobacter malorum CECT 7742, a strain isolated from strawberry vinegar.</title>
        <authorList>
            <person name="Sainz F."/>
            <person name="Mas A."/>
            <person name="Torija M.J."/>
        </authorList>
    </citation>
    <scope>NUCLEOTIDE SEQUENCE [LARGE SCALE GENOMIC DNA]</scope>
    <source>
        <strain evidence="1 2">CECT 7742</strain>
    </source>
</reference>
<protein>
    <recommendedName>
        <fullName evidence="3">Nucleoside-diphosphate-sugar epimerase</fullName>
    </recommendedName>
</protein>
<dbReference type="Proteomes" id="UP000077349">
    <property type="component" value="Unassembled WGS sequence"/>
</dbReference>
<proteinExistence type="predicted"/>